<evidence type="ECO:0000256" key="12">
    <source>
        <dbReference type="PROSITE-ProRule" id="PRU00552"/>
    </source>
</evidence>
<dbReference type="GO" id="GO:0005524">
    <property type="term" value="F:ATP binding"/>
    <property type="evidence" value="ECO:0007669"/>
    <property type="project" value="UniProtKB-KW"/>
</dbReference>
<dbReference type="InterPro" id="IPR000629">
    <property type="entry name" value="RNA-helicase_DEAD-box_CS"/>
</dbReference>
<dbReference type="PROSITE" id="PS51192">
    <property type="entry name" value="HELICASE_ATP_BIND_1"/>
    <property type="match status" value="1"/>
</dbReference>
<evidence type="ECO:0000259" key="15">
    <source>
        <dbReference type="PROSITE" id="PS51194"/>
    </source>
</evidence>
<dbReference type="InterPro" id="IPR011545">
    <property type="entry name" value="DEAD/DEAH_box_helicase_dom"/>
</dbReference>
<evidence type="ECO:0000259" key="14">
    <source>
        <dbReference type="PROSITE" id="PS51192"/>
    </source>
</evidence>
<keyword evidence="4" id="KW-0690">Ribosome biogenesis</keyword>
<evidence type="ECO:0000259" key="16">
    <source>
        <dbReference type="PROSITE" id="PS51195"/>
    </source>
</evidence>
<dbReference type="AlphaFoldDB" id="A0A6F9DB93"/>
<gene>
    <name evidence="17" type="primary">Ddx17</name>
</gene>
<protein>
    <recommendedName>
        <fullName evidence="3">RNA helicase</fullName>
        <ecNumber evidence="3">3.6.4.13</ecNumber>
    </recommendedName>
</protein>
<keyword evidence="6 13" id="KW-0547">Nucleotide-binding</keyword>
<organism evidence="17">
    <name type="scientific">Phallusia mammillata</name>
    <dbReference type="NCBI Taxonomy" id="59560"/>
    <lineage>
        <taxon>Eukaryota</taxon>
        <taxon>Metazoa</taxon>
        <taxon>Chordata</taxon>
        <taxon>Tunicata</taxon>
        <taxon>Ascidiacea</taxon>
        <taxon>Phlebobranchia</taxon>
        <taxon>Ascidiidae</taxon>
        <taxon>Phallusia</taxon>
    </lineage>
</organism>
<dbReference type="InterPro" id="IPR001650">
    <property type="entry name" value="Helicase_C-like"/>
</dbReference>
<evidence type="ECO:0000256" key="7">
    <source>
        <dbReference type="ARBA" id="ARBA00022801"/>
    </source>
</evidence>
<feature type="domain" description="DEAD-box RNA helicase Q" evidence="16">
    <location>
        <begin position="170"/>
        <end position="198"/>
    </location>
</feature>
<dbReference type="PANTHER" id="PTHR47958">
    <property type="entry name" value="ATP-DEPENDENT RNA HELICASE DBP3"/>
    <property type="match status" value="1"/>
</dbReference>
<dbReference type="SUPFAM" id="SSF52540">
    <property type="entry name" value="P-loop containing nucleoside triphosphate hydrolases"/>
    <property type="match status" value="1"/>
</dbReference>
<dbReference type="EMBL" id="LR784418">
    <property type="protein sequence ID" value="CAB3236930.1"/>
    <property type="molecule type" value="mRNA"/>
</dbReference>
<dbReference type="PROSITE" id="PS00039">
    <property type="entry name" value="DEAD_ATP_HELICASE"/>
    <property type="match status" value="1"/>
</dbReference>
<evidence type="ECO:0000256" key="9">
    <source>
        <dbReference type="ARBA" id="ARBA00022840"/>
    </source>
</evidence>
<dbReference type="GO" id="GO:0003676">
    <property type="term" value="F:nucleic acid binding"/>
    <property type="evidence" value="ECO:0007669"/>
    <property type="project" value="InterPro"/>
</dbReference>
<evidence type="ECO:0000256" key="8">
    <source>
        <dbReference type="ARBA" id="ARBA00022806"/>
    </source>
</evidence>
<evidence type="ECO:0000256" key="6">
    <source>
        <dbReference type="ARBA" id="ARBA00022741"/>
    </source>
</evidence>
<keyword evidence="10" id="KW-0539">Nucleus</keyword>
<dbReference type="Gene3D" id="3.40.50.300">
    <property type="entry name" value="P-loop containing nucleotide triphosphate hydrolases"/>
    <property type="match status" value="2"/>
</dbReference>
<dbReference type="SMART" id="SM00490">
    <property type="entry name" value="HELICc"/>
    <property type="match status" value="1"/>
</dbReference>
<keyword evidence="8 13" id="KW-0347">Helicase</keyword>
<dbReference type="CDD" id="cd00268">
    <property type="entry name" value="DEADc"/>
    <property type="match status" value="1"/>
</dbReference>
<sequence>MRSIRALLLSSKCVRHETGCLFAVRKCQFSQLADSKNNQNDKRYLQRQTSILTVNRGLKNSRLDDSFDINELFADTQPNDRFEKYGEDRYSNSYGGDRYSNSYGGDRHSRTSTFGDEMLSMDFEDGQLPEINKNIYTEHPDVTAREEAEIQSFHQQHNITVGGPVPRPIFDFNEVNLPEDMVRKLSQMDIDKPTPIQSISIPVALSGTNLVGIAQTGSGKTLSFILPAIQHIKAQTVASHANLTVKALVCVPTRELAVQCAQVASSVAGRGTSVGVAYGGANRHQQYNNLARRGCDLLIATPGRLMDFIMANYIKLDQCSFLVLDEADRMLDMGFGPQIEKIVGQIRPDRQMTMWSATWPREIRQLANKHLKSPEGVAHLKIGSSDLTANANVEQKFFVCKATNKVDGFLEIFKEMHDEGKMLKTLVFTNTRATADFITSRLRRVQVHAMSHHGRNNQATRDRTLEMFRRGRTSVVVATDVAARGIDVKDIDVVVNYDCPKNCVDYIHRIGRTARGNNKGISYTFLTEEDGAIAEDLIDALNTIGHSVDPKLEQLRNWHRQSRRNSRPRSRSRY</sequence>
<evidence type="ECO:0000256" key="2">
    <source>
        <dbReference type="ARBA" id="ARBA00009334"/>
    </source>
</evidence>
<dbReference type="PROSITE" id="PS51195">
    <property type="entry name" value="Q_MOTIF"/>
    <property type="match status" value="1"/>
</dbReference>
<feature type="domain" description="Helicase ATP-binding" evidence="14">
    <location>
        <begin position="201"/>
        <end position="377"/>
    </location>
</feature>
<name>A0A6F9DB93_9ASCI</name>
<dbReference type="SMART" id="SM00487">
    <property type="entry name" value="DEXDc"/>
    <property type="match status" value="1"/>
</dbReference>
<evidence type="ECO:0000256" key="11">
    <source>
        <dbReference type="ARBA" id="ARBA00037449"/>
    </source>
</evidence>
<evidence type="ECO:0000256" key="10">
    <source>
        <dbReference type="ARBA" id="ARBA00023242"/>
    </source>
</evidence>
<dbReference type="InterPro" id="IPR014014">
    <property type="entry name" value="RNA_helicase_DEAD_Q_motif"/>
</dbReference>
<comment type="function">
    <text evidence="11">ATP-dependent RNA helicase required for 60S ribosomal subunit synthesis. Involved in efficient pre-rRNA processing, predominantly at site A3, which is necessary for the normal formation of 25S and 5.8S rRNAs.</text>
</comment>
<dbReference type="CDD" id="cd18787">
    <property type="entry name" value="SF2_C_DEAD"/>
    <property type="match status" value="1"/>
</dbReference>
<comment type="similarity">
    <text evidence="2">Belongs to the DEAD box helicase family. DDX5/DBP2 subfamily.</text>
</comment>
<evidence type="ECO:0000256" key="1">
    <source>
        <dbReference type="ARBA" id="ARBA00004604"/>
    </source>
</evidence>
<reference evidence="17" key="1">
    <citation type="submission" date="2020-04" db="EMBL/GenBank/DDBJ databases">
        <authorList>
            <person name="Neveu A P."/>
        </authorList>
    </citation>
    <scope>NUCLEOTIDE SEQUENCE</scope>
    <source>
        <tissue evidence="17">Whole embryo</tissue>
    </source>
</reference>
<evidence type="ECO:0000256" key="5">
    <source>
        <dbReference type="ARBA" id="ARBA00022552"/>
    </source>
</evidence>
<dbReference type="InterPro" id="IPR027417">
    <property type="entry name" value="P-loop_NTPase"/>
</dbReference>
<dbReference type="Pfam" id="PF00270">
    <property type="entry name" value="DEAD"/>
    <property type="match status" value="1"/>
</dbReference>
<accession>A0A6F9DB93</accession>
<keyword evidence="5" id="KW-0698">rRNA processing</keyword>
<dbReference type="Pfam" id="PF00271">
    <property type="entry name" value="Helicase_C"/>
    <property type="match status" value="1"/>
</dbReference>
<evidence type="ECO:0000256" key="13">
    <source>
        <dbReference type="RuleBase" id="RU000492"/>
    </source>
</evidence>
<evidence type="ECO:0000256" key="4">
    <source>
        <dbReference type="ARBA" id="ARBA00022517"/>
    </source>
</evidence>
<evidence type="ECO:0000313" key="17">
    <source>
        <dbReference type="EMBL" id="CAB3236930.1"/>
    </source>
</evidence>
<keyword evidence="9 13" id="KW-0067">ATP-binding</keyword>
<feature type="domain" description="Helicase C-terminal" evidence="15">
    <location>
        <begin position="405"/>
        <end position="556"/>
    </location>
</feature>
<dbReference type="InterPro" id="IPR014001">
    <property type="entry name" value="Helicase_ATP-bd"/>
</dbReference>
<dbReference type="PROSITE" id="PS51194">
    <property type="entry name" value="HELICASE_CTER"/>
    <property type="match status" value="1"/>
</dbReference>
<dbReference type="InterPro" id="IPR044742">
    <property type="entry name" value="DEAD/DEAH_RhlB"/>
</dbReference>
<evidence type="ECO:0000256" key="3">
    <source>
        <dbReference type="ARBA" id="ARBA00012552"/>
    </source>
</evidence>
<proteinExistence type="evidence at transcript level"/>
<comment type="subcellular location">
    <subcellularLocation>
        <location evidence="1">Nucleus</location>
        <location evidence="1">Nucleolus</location>
    </subcellularLocation>
</comment>
<keyword evidence="7 13" id="KW-0378">Hydrolase</keyword>
<dbReference type="GO" id="GO:0016787">
    <property type="term" value="F:hydrolase activity"/>
    <property type="evidence" value="ECO:0007669"/>
    <property type="project" value="UniProtKB-KW"/>
</dbReference>
<feature type="short sequence motif" description="Q motif" evidence="12">
    <location>
        <begin position="170"/>
        <end position="198"/>
    </location>
</feature>
<dbReference type="GO" id="GO:0003724">
    <property type="term" value="F:RNA helicase activity"/>
    <property type="evidence" value="ECO:0007669"/>
    <property type="project" value="UniProtKB-EC"/>
</dbReference>
<dbReference type="EC" id="3.6.4.13" evidence="3"/>